<keyword evidence="5" id="KW-1185">Reference proteome</keyword>
<gene>
    <name evidence="4" type="ORF">L9F63_028024</name>
</gene>
<organism evidence="4 5">
    <name type="scientific">Diploptera punctata</name>
    <name type="common">Pacific beetle cockroach</name>
    <dbReference type="NCBI Taxonomy" id="6984"/>
    <lineage>
        <taxon>Eukaryota</taxon>
        <taxon>Metazoa</taxon>
        <taxon>Ecdysozoa</taxon>
        <taxon>Arthropoda</taxon>
        <taxon>Hexapoda</taxon>
        <taxon>Insecta</taxon>
        <taxon>Pterygota</taxon>
        <taxon>Neoptera</taxon>
        <taxon>Polyneoptera</taxon>
        <taxon>Dictyoptera</taxon>
        <taxon>Blattodea</taxon>
        <taxon>Blaberoidea</taxon>
        <taxon>Blaberidae</taxon>
        <taxon>Diplopterinae</taxon>
        <taxon>Diploptera</taxon>
    </lineage>
</organism>
<reference evidence="4" key="2">
    <citation type="submission" date="2023-05" db="EMBL/GenBank/DDBJ databases">
        <authorList>
            <person name="Fouks B."/>
        </authorList>
    </citation>
    <scope>NUCLEOTIDE SEQUENCE</scope>
    <source>
        <strain evidence="4">Stay&amp;Tobe</strain>
        <tissue evidence="4">Testes</tissue>
    </source>
</reference>
<evidence type="ECO:0000259" key="3">
    <source>
        <dbReference type="Pfam" id="PF12656"/>
    </source>
</evidence>
<evidence type="ECO:0000313" key="4">
    <source>
        <dbReference type="EMBL" id="KAJ9589190.1"/>
    </source>
</evidence>
<dbReference type="PANTHER" id="PTHR15818:SF2">
    <property type="entry name" value="G-PATCH DOMAIN AND KOW MOTIFS-CONTAINING PROTEIN"/>
    <property type="match status" value="1"/>
</dbReference>
<dbReference type="EMBL" id="JASPKZ010005107">
    <property type="protein sequence ID" value="KAJ9589190.1"/>
    <property type="molecule type" value="Genomic_DNA"/>
</dbReference>
<evidence type="ECO:0000313" key="5">
    <source>
        <dbReference type="Proteomes" id="UP001233999"/>
    </source>
</evidence>
<dbReference type="AlphaFoldDB" id="A0AAD7ZYC7"/>
<feature type="domain" description="Spp2/MOS2 G-patch" evidence="3">
    <location>
        <begin position="27"/>
        <end position="83"/>
    </location>
</feature>
<feature type="non-terminal residue" evidence="4">
    <location>
        <position position="166"/>
    </location>
</feature>
<accession>A0AAD7ZYC7</accession>
<reference evidence="4" key="1">
    <citation type="journal article" date="2023" name="IScience">
        <title>Live-bearing cockroach genome reveals convergent evolutionary mechanisms linked to viviparity in insects and beyond.</title>
        <authorList>
            <person name="Fouks B."/>
            <person name="Harrison M.C."/>
            <person name="Mikhailova A.A."/>
            <person name="Marchal E."/>
            <person name="English S."/>
            <person name="Carruthers M."/>
            <person name="Jennings E.C."/>
            <person name="Chiamaka E.L."/>
            <person name="Frigard R.A."/>
            <person name="Pippel M."/>
            <person name="Attardo G.M."/>
            <person name="Benoit J.B."/>
            <person name="Bornberg-Bauer E."/>
            <person name="Tobe S.S."/>
        </authorList>
    </citation>
    <scope>NUCLEOTIDE SEQUENCE</scope>
    <source>
        <strain evidence="4">Stay&amp;Tobe</strain>
    </source>
</reference>
<evidence type="ECO:0000256" key="1">
    <source>
        <dbReference type="ARBA" id="ARBA00004123"/>
    </source>
</evidence>
<feature type="non-terminal residue" evidence="4">
    <location>
        <position position="1"/>
    </location>
</feature>
<name>A0AAD7ZYC7_DIPPU</name>
<dbReference type="PANTHER" id="PTHR15818">
    <property type="entry name" value="G PATCH AND KOW-CONTAINING"/>
    <property type="match status" value="1"/>
</dbReference>
<sequence>TKKSVEGESKSSYFVINKSEQKNAVSEEPSLDDYENIPIEGFGLAMLRGMGWKAGGSTSNSGSVFSTEPPLVRPRGLGLGADRITSSLIQKSVTKTGETLELAKGAYVTVTYGSLKGRYGQIEGFMGEDCGRVIIKLANESSTVSLNECAVTLVTKEEYLENTKVP</sequence>
<dbReference type="InterPro" id="IPR026822">
    <property type="entry name" value="Spp2/MOS2_G-patch"/>
</dbReference>
<dbReference type="GO" id="GO:0000398">
    <property type="term" value="P:mRNA splicing, via spliceosome"/>
    <property type="evidence" value="ECO:0007669"/>
    <property type="project" value="InterPro"/>
</dbReference>
<comment type="subcellular location">
    <subcellularLocation>
        <location evidence="1">Nucleus</location>
    </subcellularLocation>
</comment>
<keyword evidence="2" id="KW-0539">Nucleus</keyword>
<dbReference type="Proteomes" id="UP001233999">
    <property type="component" value="Unassembled WGS sequence"/>
</dbReference>
<protein>
    <recommendedName>
        <fullName evidence="3">Spp2/MOS2 G-patch domain-containing protein</fullName>
    </recommendedName>
</protein>
<comment type="caution">
    <text evidence="4">The sequence shown here is derived from an EMBL/GenBank/DDBJ whole genome shotgun (WGS) entry which is preliminary data.</text>
</comment>
<proteinExistence type="predicted"/>
<dbReference type="GO" id="GO:0005681">
    <property type="term" value="C:spliceosomal complex"/>
    <property type="evidence" value="ECO:0007669"/>
    <property type="project" value="TreeGrafter"/>
</dbReference>
<dbReference type="InterPro" id="IPR045166">
    <property type="entry name" value="Spp2-like"/>
</dbReference>
<evidence type="ECO:0000256" key="2">
    <source>
        <dbReference type="ARBA" id="ARBA00023242"/>
    </source>
</evidence>
<dbReference type="Pfam" id="PF12656">
    <property type="entry name" value="G-patch_2"/>
    <property type="match status" value="1"/>
</dbReference>